<proteinExistence type="predicted"/>
<dbReference type="EMBL" id="BJLH01000008">
    <property type="protein sequence ID" value="GEA60755.1"/>
    <property type="molecule type" value="Genomic_DNA"/>
</dbReference>
<gene>
    <name evidence="1" type="ORF">VCO01S_19480</name>
</gene>
<dbReference type="Proteomes" id="UP000318242">
    <property type="component" value="Unassembled WGS sequence"/>
</dbReference>
<name>A0A4Y3INU4_9VIBR</name>
<organism evidence="1 2">
    <name type="scientific">Vibrio comitans NBRC 102076</name>
    <dbReference type="NCBI Taxonomy" id="1219078"/>
    <lineage>
        <taxon>Bacteria</taxon>
        <taxon>Pseudomonadati</taxon>
        <taxon>Pseudomonadota</taxon>
        <taxon>Gammaproteobacteria</taxon>
        <taxon>Vibrionales</taxon>
        <taxon>Vibrionaceae</taxon>
        <taxon>Vibrio</taxon>
    </lineage>
</organism>
<reference evidence="1 2" key="1">
    <citation type="submission" date="2019-06" db="EMBL/GenBank/DDBJ databases">
        <title>Whole genome shotgun sequence of Vibrio comitans NBRC 102076.</title>
        <authorList>
            <person name="Hosoyama A."/>
            <person name="Uohara A."/>
            <person name="Ohji S."/>
            <person name="Ichikawa N."/>
        </authorList>
    </citation>
    <scope>NUCLEOTIDE SEQUENCE [LARGE SCALE GENOMIC DNA]</scope>
    <source>
        <strain evidence="1 2">NBRC 102076</strain>
    </source>
</reference>
<comment type="caution">
    <text evidence="1">The sequence shown here is derived from an EMBL/GenBank/DDBJ whole genome shotgun (WGS) entry which is preliminary data.</text>
</comment>
<accession>A0A4Y3INU4</accession>
<dbReference type="RefSeq" id="WP_141271160.1">
    <property type="nucleotide sequence ID" value="NZ_BJLH01000008.1"/>
</dbReference>
<evidence type="ECO:0000313" key="2">
    <source>
        <dbReference type="Proteomes" id="UP000318242"/>
    </source>
</evidence>
<dbReference type="AlphaFoldDB" id="A0A4Y3INU4"/>
<evidence type="ECO:0000313" key="1">
    <source>
        <dbReference type="EMBL" id="GEA60755.1"/>
    </source>
</evidence>
<protein>
    <submittedName>
        <fullName evidence="1">Uncharacterized protein</fullName>
    </submittedName>
</protein>
<sequence>MITCYVQVSLDLVENNHFTATGVTGELPLNFSSNNYMSFGKSYNLYNDPNETIYASQYMRYKVTVHFPECGVSRTSEFQVNLSTNPNWNDSIVELTLEDIESFISSYSKVN</sequence>
<keyword evidence="2" id="KW-1185">Reference proteome</keyword>